<dbReference type="AlphaFoldDB" id="A7I6R0"/>
<dbReference type="InterPro" id="IPR005025">
    <property type="entry name" value="FMN_Rdtase-like_dom"/>
</dbReference>
<sequence>MTALVAYYSRKGRTEKVAHAIAENLGAELVRITPPGQVNLAIGVMEAMMVMKSAIKSCRTDLTGIDTLVIVTPVWAGKIPPFVSMYLYQVSPGEGKKFAVFTERGRHGSDHPIRLVRHVLEGKGMNFVASGVTIESDVDSGEYLSLVRKFTREVLGQ</sequence>
<dbReference type="Pfam" id="PF03358">
    <property type="entry name" value="FMN_red"/>
    <property type="match status" value="1"/>
</dbReference>
<dbReference type="OrthoDB" id="73155at2157"/>
<evidence type="ECO:0000313" key="5">
    <source>
        <dbReference type="Proteomes" id="UP000002408"/>
    </source>
</evidence>
<dbReference type="GeneID" id="5410399"/>
<keyword evidence="5" id="KW-1185">Reference proteome</keyword>
<comment type="cofactor">
    <cofactor evidence="1">
        <name>[4Fe-4S] cluster</name>
        <dbReference type="ChEBI" id="CHEBI:49883"/>
    </cofactor>
</comment>
<name>A7I6R0_METB6</name>
<organism evidence="4 5">
    <name type="scientific">Methanoregula boonei (strain DSM 21154 / JCM 14090 / 6A8)</name>
    <dbReference type="NCBI Taxonomy" id="456442"/>
    <lineage>
        <taxon>Archaea</taxon>
        <taxon>Methanobacteriati</taxon>
        <taxon>Methanobacteriota</taxon>
        <taxon>Stenosarchaea group</taxon>
        <taxon>Methanomicrobia</taxon>
        <taxon>Methanomicrobiales</taxon>
        <taxon>Methanoregulaceae</taxon>
        <taxon>Methanoregula</taxon>
    </lineage>
</organism>
<evidence type="ECO:0000313" key="4">
    <source>
        <dbReference type="EMBL" id="ABS55421.1"/>
    </source>
</evidence>
<evidence type="ECO:0000256" key="1">
    <source>
        <dbReference type="ARBA" id="ARBA00001966"/>
    </source>
</evidence>
<accession>A7I6R0</accession>
<dbReference type="STRING" id="456442.Mboo_0903"/>
<dbReference type="RefSeq" id="WP_012106445.1">
    <property type="nucleotide sequence ID" value="NC_009712.1"/>
</dbReference>
<dbReference type="EMBL" id="CP000780">
    <property type="protein sequence ID" value="ABS55421.1"/>
    <property type="molecule type" value="Genomic_DNA"/>
</dbReference>
<dbReference type="GO" id="GO:0010181">
    <property type="term" value="F:FMN binding"/>
    <property type="evidence" value="ECO:0007669"/>
    <property type="project" value="InterPro"/>
</dbReference>
<evidence type="ECO:0000256" key="2">
    <source>
        <dbReference type="ARBA" id="ARBA00038292"/>
    </source>
</evidence>
<dbReference type="Proteomes" id="UP000002408">
    <property type="component" value="Chromosome"/>
</dbReference>
<dbReference type="KEGG" id="mbn:Mboo_0903"/>
<dbReference type="Gene3D" id="3.40.50.360">
    <property type="match status" value="1"/>
</dbReference>
<feature type="domain" description="Flavodoxin-like" evidence="3">
    <location>
        <begin position="3"/>
        <end position="155"/>
    </location>
</feature>
<dbReference type="eggNOG" id="arCOG00519">
    <property type="taxonomic scope" value="Archaea"/>
</dbReference>
<dbReference type="InterPro" id="IPR008254">
    <property type="entry name" value="Flavodoxin/NO_synth"/>
</dbReference>
<dbReference type="HOGENOM" id="CLU_068890_3_1_2"/>
<proteinExistence type="inferred from homology"/>
<protein>
    <recommendedName>
        <fullName evidence="3">Flavodoxin-like domain-containing protein</fullName>
    </recommendedName>
</protein>
<reference evidence="5" key="1">
    <citation type="journal article" date="2015" name="Microbiology">
        <title>Genome of Methanoregula boonei 6A8 reveals adaptations to oligotrophic peatland environments.</title>
        <authorList>
            <person name="Braeuer S."/>
            <person name="Cadillo-Quiroz H."/>
            <person name="Kyrpides N."/>
            <person name="Woyke T."/>
            <person name="Goodwin L."/>
            <person name="Detter C."/>
            <person name="Podell S."/>
            <person name="Yavitt J.B."/>
            <person name="Zinder S.H."/>
        </authorList>
    </citation>
    <scope>NUCLEOTIDE SEQUENCE [LARGE SCALE GENOMIC DNA]</scope>
    <source>
        <strain evidence="5">DSM 21154 / JCM 14090 / 6A8</strain>
    </source>
</reference>
<dbReference type="GO" id="GO:0016491">
    <property type="term" value="F:oxidoreductase activity"/>
    <property type="evidence" value="ECO:0007669"/>
    <property type="project" value="InterPro"/>
</dbReference>
<dbReference type="InterPro" id="IPR029039">
    <property type="entry name" value="Flavoprotein-like_sf"/>
</dbReference>
<gene>
    <name evidence="4" type="ordered locus">Mboo_0903</name>
</gene>
<evidence type="ECO:0000259" key="3">
    <source>
        <dbReference type="PROSITE" id="PS50902"/>
    </source>
</evidence>
<dbReference type="SUPFAM" id="SSF52218">
    <property type="entry name" value="Flavoproteins"/>
    <property type="match status" value="1"/>
</dbReference>
<dbReference type="PROSITE" id="PS50902">
    <property type="entry name" value="FLAVODOXIN_LIKE"/>
    <property type="match status" value="1"/>
</dbReference>
<comment type="similarity">
    <text evidence="2">Belongs to the SsuE family. Isf subfamily.</text>
</comment>